<dbReference type="EMBL" id="HG994364">
    <property type="protein sequence ID" value="CAF2325497.1"/>
    <property type="molecule type" value="Genomic_DNA"/>
</dbReference>
<name>A0A817B5D1_BRANA</name>
<protein>
    <submittedName>
        <fullName evidence="1">(rape) hypothetical protein</fullName>
    </submittedName>
</protein>
<organism evidence="1">
    <name type="scientific">Brassica napus</name>
    <name type="common">Rape</name>
    <dbReference type="NCBI Taxonomy" id="3708"/>
    <lineage>
        <taxon>Eukaryota</taxon>
        <taxon>Viridiplantae</taxon>
        <taxon>Streptophyta</taxon>
        <taxon>Embryophyta</taxon>
        <taxon>Tracheophyta</taxon>
        <taxon>Spermatophyta</taxon>
        <taxon>Magnoliopsida</taxon>
        <taxon>eudicotyledons</taxon>
        <taxon>Gunneridae</taxon>
        <taxon>Pentapetalae</taxon>
        <taxon>rosids</taxon>
        <taxon>malvids</taxon>
        <taxon>Brassicales</taxon>
        <taxon>Brassicaceae</taxon>
        <taxon>Brassiceae</taxon>
        <taxon>Brassica</taxon>
    </lineage>
</organism>
<dbReference type="Proteomes" id="UP001295469">
    <property type="component" value="Chromosome A10"/>
</dbReference>
<dbReference type="AlphaFoldDB" id="A0A817B5D1"/>
<proteinExistence type="predicted"/>
<evidence type="ECO:0000313" key="1">
    <source>
        <dbReference type="EMBL" id="CAF2325497.1"/>
    </source>
</evidence>
<reference evidence="1" key="1">
    <citation type="submission" date="2021-01" db="EMBL/GenBank/DDBJ databases">
        <authorList>
            <consortium name="Genoscope - CEA"/>
            <person name="William W."/>
        </authorList>
    </citation>
    <scope>NUCLEOTIDE SEQUENCE</scope>
</reference>
<sequence>MAMFLKLGLNVRIRNLGDFPSLESFENTCNLFYRIKKRECLSSGEAIEQLLLLL</sequence>
<gene>
    <name evidence="1" type="ORF">DARMORV10_A10P11180.1</name>
</gene>
<accession>A0A817B5D1</accession>